<dbReference type="RefSeq" id="WP_134085117.1">
    <property type="nucleotide sequence ID" value="NZ_SOQX01000008.1"/>
</dbReference>
<feature type="compositionally biased region" description="Gly residues" evidence="1">
    <location>
        <begin position="367"/>
        <end position="383"/>
    </location>
</feature>
<feature type="region of interest" description="Disordered" evidence="1">
    <location>
        <begin position="585"/>
        <end position="646"/>
    </location>
</feature>
<dbReference type="EMBL" id="SOQX01000008">
    <property type="protein sequence ID" value="TDX99372.1"/>
    <property type="molecule type" value="Genomic_DNA"/>
</dbReference>
<sequence>MHKKILFLFIILLAGVGRTSVANDSLQNELLQPKFDLNSPAIDVPGLGADWKTQRIARLDKQVIAAVADGRRREVRREVEPKISALLAGLCAGEPDKANLQRLSGAVLAVRLRRAYHSFPLRTERDELRGSPLAQNDLALGRHLARYAEALAAEDHAAQVAVLQELLSGLLVLSADQVETFAERLGEVLEAHTHSLADGCTETRRQAALSVAINPALLVFDLAKYRGFNATHRWFETQAMQLRGFRLQPARLYTFDPVAGVLIGFDEPALILDHMDELIDPENIAFGHCSVGQMASAGAETGRFACTLGPQCKPGGGSDKRGKGGIFGFDLSRLFGGGGQQAEEDGRPERSPFGLPTRGLGDNCVTGGAGGTSGGQAGGGSGGGGAPFGRGGGGFAQCMANAAFEKAIANDPARCMLAAQQRLRDARNNETIIVGQGEGGPVIKGIYGNDNCTTDPRMSSPGGNSGTSKQSSSSNLMQQRINETIEDLNQKGSAARAFVQASTKKELSESDFIRVSNELKDNSRVCDSCLDADTLGETEPREGKWREAEFTFDAGNHESGTNECDADCYFEMLVTVWHEATHAAEKLDRPEDASHADIESSEDAAHEGQDAAENTRKQAEEMIGETKGGDGTKMPDPGMAPEPCGPVADAFREMMACTSGQVAGMDGGGNPIPHPDGSQPDEGDLGGSRGNTDGNVDPTEEQWINDQYGDNAFSRCMAAEGMTVVGNDGRVYQIGGDKQSRESCSTITCRPPAEPTVVNDMCRCVVEGQRERIGAIIAQHERTRHCGRMMVDCSRTPNSPCCEGGAPGIQPDLGPRGPGGDPEIFKPDTRRFDFDDKLEPGRDDEPKQPDDDPEL</sequence>
<feature type="region of interest" description="Disordered" evidence="1">
    <location>
        <begin position="337"/>
        <end position="359"/>
    </location>
</feature>
<feature type="signal peptide" evidence="2">
    <location>
        <begin position="1"/>
        <end position="22"/>
    </location>
</feature>
<feature type="region of interest" description="Disordered" evidence="1">
    <location>
        <begin position="364"/>
        <end position="383"/>
    </location>
</feature>
<feature type="region of interest" description="Disordered" evidence="1">
    <location>
        <begin position="804"/>
        <end position="855"/>
    </location>
</feature>
<dbReference type="AlphaFoldDB" id="A0A4R8IQK5"/>
<name>A0A4R8IQK5_9GAMM</name>
<feature type="compositionally biased region" description="Basic and acidic residues" evidence="1">
    <location>
        <begin position="585"/>
        <end position="620"/>
    </location>
</feature>
<accession>A0A4R8IQK5</accession>
<organism evidence="3 4">
    <name type="scientific">Thiohalophilus thiocyanatoxydans</name>
    <dbReference type="NCBI Taxonomy" id="381308"/>
    <lineage>
        <taxon>Bacteria</taxon>
        <taxon>Pseudomonadati</taxon>
        <taxon>Pseudomonadota</taxon>
        <taxon>Gammaproteobacteria</taxon>
        <taxon>Thiohalomonadales</taxon>
        <taxon>Thiohalophilaceae</taxon>
        <taxon>Thiohalophilus</taxon>
    </lineage>
</organism>
<keyword evidence="4" id="KW-1185">Reference proteome</keyword>
<feature type="compositionally biased region" description="Basic and acidic residues" evidence="1">
    <location>
        <begin position="823"/>
        <end position="855"/>
    </location>
</feature>
<keyword evidence="2" id="KW-0732">Signal</keyword>
<gene>
    <name evidence="3" type="ORF">EDC23_2585</name>
</gene>
<dbReference type="Proteomes" id="UP000294914">
    <property type="component" value="Unassembled WGS sequence"/>
</dbReference>
<evidence type="ECO:0000313" key="4">
    <source>
        <dbReference type="Proteomes" id="UP000294914"/>
    </source>
</evidence>
<comment type="caution">
    <text evidence="3">The sequence shown here is derived from an EMBL/GenBank/DDBJ whole genome shotgun (WGS) entry which is preliminary data.</text>
</comment>
<evidence type="ECO:0000256" key="2">
    <source>
        <dbReference type="SAM" id="SignalP"/>
    </source>
</evidence>
<evidence type="ECO:0000256" key="1">
    <source>
        <dbReference type="SAM" id="MobiDB-lite"/>
    </source>
</evidence>
<protein>
    <recommendedName>
        <fullName evidence="5">Lysine-specific metallo-endopeptidase family protein</fullName>
    </recommendedName>
</protein>
<feature type="region of interest" description="Disordered" evidence="1">
    <location>
        <begin position="660"/>
        <end position="699"/>
    </location>
</feature>
<evidence type="ECO:0008006" key="5">
    <source>
        <dbReference type="Google" id="ProtNLM"/>
    </source>
</evidence>
<reference evidence="3 4" key="1">
    <citation type="submission" date="2019-03" db="EMBL/GenBank/DDBJ databases">
        <title>Genomic Encyclopedia of Type Strains, Phase IV (KMG-IV): sequencing the most valuable type-strain genomes for metagenomic binning, comparative biology and taxonomic classification.</title>
        <authorList>
            <person name="Goeker M."/>
        </authorList>
    </citation>
    <scope>NUCLEOTIDE SEQUENCE [LARGE SCALE GENOMIC DNA]</scope>
    <source>
        <strain evidence="3 4">DSM 16326</strain>
    </source>
</reference>
<proteinExistence type="predicted"/>
<feature type="chain" id="PRO_5020404178" description="Lysine-specific metallo-endopeptidase family protein" evidence="2">
    <location>
        <begin position="23"/>
        <end position="855"/>
    </location>
</feature>
<feature type="region of interest" description="Disordered" evidence="1">
    <location>
        <begin position="449"/>
        <end position="476"/>
    </location>
</feature>
<evidence type="ECO:0000313" key="3">
    <source>
        <dbReference type="EMBL" id="TDX99372.1"/>
    </source>
</evidence>